<reference evidence="1" key="2">
    <citation type="submission" date="2020-08" db="EMBL/GenBank/DDBJ databases">
        <authorList>
            <person name="Shumante A."/>
            <person name="Zimin A.V."/>
            <person name="Puiu D."/>
            <person name="Salzberg S.L."/>
        </authorList>
    </citation>
    <scope>NUCLEOTIDE SEQUENCE</scope>
    <source>
        <strain evidence="1">WC2-LM</strain>
        <tissue evidence="1">Liver</tissue>
    </source>
</reference>
<dbReference type="EMBL" id="WJEC01000100">
    <property type="protein sequence ID" value="KAF7485766.1"/>
    <property type="molecule type" value="Genomic_DNA"/>
</dbReference>
<organism evidence="2 3">
    <name type="scientific">Marmota monax</name>
    <name type="common">Woodchuck</name>
    <dbReference type="NCBI Taxonomy" id="9995"/>
    <lineage>
        <taxon>Eukaryota</taxon>
        <taxon>Metazoa</taxon>
        <taxon>Chordata</taxon>
        <taxon>Craniata</taxon>
        <taxon>Vertebrata</taxon>
        <taxon>Euteleostomi</taxon>
        <taxon>Mammalia</taxon>
        <taxon>Eutheria</taxon>
        <taxon>Euarchontoglires</taxon>
        <taxon>Glires</taxon>
        <taxon>Rodentia</taxon>
        <taxon>Sciuromorpha</taxon>
        <taxon>Sciuridae</taxon>
        <taxon>Xerinae</taxon>
        <taxon>Marmotini</taxon>
        <taxon>Marmota</taxon>
    </lineage>
</organism>
<dbReference type="Proteomes" id="UP000335636">
    <property type="component" value="Unassembled WGS sequence"/>
</dbReference>
<dbReference type="AlphaFoldDB" id="A0A5E4A4F4"/>
<keyword evidence="3" id="KW-1185">Reference proteome</keyword>
<proteinExistence type="predicted"/>
<sequence>MGPGLPWVEAGVHQDSSCCGQHRFGGGNISIISNPKKDIKDVSLEQVLNEAVLVGFRNVLWPTVFRTANTWASEIGKH</sequence>
<evidence type="ECO:0000313" key="1">
    <source>
        <dbReference type="EMBL" id="KAF7485766.1"/>
    </source>
</evidence>
<dbReference type="Proteomes" id="UP000662637">
    <property type="component" value="Unassembled WGS sequence"/>
</dbReference>
<evidence type="ECO:0000313" key="2">
    <source>
        <dbReference type="EMBL" id="VTJ51998.1"/>
    </source>
</evidence>
<gene>
    <name evidence="1" type="ORF">GHT09_002531</name>
    <name evidence="2" type="ORF">MONAX_5E042456</name>
</gene>
<evidence type="ECO:0000313" key="3">
    <source>
        <dbReference type="Proteomes" id="UP000335636"/>
    </source>
</evidence>
<dbReference type="EMBL" id="CABDUW010000012">
    <property type="protein sequence ID" value="VTJ51998.1"/>
    <property type="molecule type" value="Genomic_DNA"/>
</dbReference>
<name>A0A5E4A4F4_MARMO</name>
<protein>
    <submittedName>
        <fullName evidence="2">Uncharacterized protein</fullName>
    </submittedName>
</protein>
<accession>A0A5E4A4F4</accession>
<reference evidence="2 3" key="1">
    <citation type="submission" date="2019-04" db="EMBL/GenBank/DDBJ databases">
        <authorList>
            <person name="Alioto T."/>
            <person name="Alioto T."/>
        </authorList>
    </citation>
    <scope>NUCLEOTIDE SEQUENCE [LARGE SCALE GENOMIC DNA]</scope>
</reference>